<feature type="region of interest" description="Disordered" evidence="1">
    <location>
        <begin position="1"/>
        <end position="131"/>
    </location>
</feature>
<comment type="caution">
    <text evidence="2">The sequence shown here is derived from an EMBL/GenBank/DDBJ whole genome shotgun (WGS) entry which is preliminary data.</text>
</comment>
<proteinExistence type="predicted"/>
<dbReference type="STRING" id="101091.A0A1C7NF10"/>
<accession>A0A1C7NF10</accession>
<sequence>MKPRYRTKDDRYKRVNRNFAGLPSDSEDDDHIEDDGSVSTTSSSLQNEVYFEQPKNAFPKQTKVKTTVPSDDSDSSSQDVPLKTAYPKRSSRQDGLYRNNRSAPSLPHHLKQHEVHHQAHTKHGHRSTSTEDIKRLMHHAPTKQMRMSGMDLLIQREQEKAEAKRQKPKINPGKAKIEGLLARLPEPGAHNINFQQTLMTNSPTPSHSMHRNKREASFCSLSSNLFPPIPTHTGGPMLDYRNRAHYSMPMSHPSGYFMLQQTMGRSGSNMPLSPKQPIVINKKQQRTPI</sequence>
<protein>
    <submittedName>
        <fullName evidence="2">Uncharacterized protein</fullName>
    </submittedName>
</protein>
<evidence type="ECO:0000256" key="1">
    <source>
        <dbReference type="SAM" id="MobiDB-lite"/>
    </source>
</evidence>
<feature type="compositionally biased region" description="Acidic residues" evidence="1">
    <location>
        <begin position="25"/>
        <end position="36"/>
    </location>
</feature>
<gene>
    <name evidence="2" type="ORF">A0J61_04808</name>
</gene>
<organism evidence="2 3">
    <name type="scientific">Choanephora cucurbitarum</name>
    <dbReference type="NCBI Taxonomy" id="101091"/>
    <lineage>
        <taxon>Eukaryota</taxon>
        <taxon>Fungi</taxon>
        <taxon>Fungi incertae sedis</taxon>
        <taxon>Mucoromycota</taxon>
        <taxon>Mucoromycotina</taxon>
        <taxon>Mucoromycetes</taxon>
        <taxon>Mucorales</taxon>
        <taxon>Mucorineae</taxon>
        <taxon>Choanephoraceae</taxon>
        <taxon>Choanephoroideae</taxon>
        <taxon>Choanephora</taxon>
    </lineage>
</organism>
<name>A0A1C7NF10_9FUNG</name>
<evidence type="ECO:0000313" key="3">
    <source>
        <dbReference type="Proteomes" id="UP000093000"/>
    </source>
</evidence>
<dbReference type="OrthoDB" id="2281978at2759"/>
<feature type="region of interest" description="Disordered" evidence="1">
    <location>
        <begin position="265"/>
        <end position="289"/>
    </location>
</feature>
<dbReference type="AlphaFoldDB" id="A0A1C7NF10"/>
<dbReference type="EMBL" id="LUGH01000243">
    <property type="protein sequence ID" value="OBZ87146.1"/>
    <property type="molecule type" value="Genomic_DNA"/>
</dbReference>
<dbReference type="InParanoid" id="A0A1C7NF10"/>
<dbReference type="Proteomes" id="UP000093000">
    <property type="component" value="Unassembled WGS sequence"/>
</dbReference>
<evidence type="ECO:0000313" key="2">
    <source>
        <dbReference type="EMBL" id="OBZ87146.1"/>
    </source>
</evidence>
<reference evidence="2 3" key="1">
    <citation type="submission" date="2016-03" db="EMBL/GenBank/DDBJ databases">
        <title>Choanephora cucurbitarum.</title>
        <authorList>
            <person name="Min B."/>
            <person name="Park H."/>
            <person name="Park J.-H."/>
            <person name="Shin H.-D."/>
            <person name="Choi I.-G."/>
        </authorList>
    </citation>
    <scope>NUCLEOTIDE SEQUENCE [LARGE SCALE GENOMIC DNA]</scope>
    <source>
        <strain evidence="2 3">KUS-F28377</strain>
    </source>
</reference>
<keyword evidence="3" id="KW-1185">Reference proteome</keyword>
<feature type="compositionally biased region" description="Basic and acidic residues" evidence="1">
    <location>
        <begin position="1"/>
        <end position="13"/>
    </location>
</feature>